<dbReference type="GO" id="GO:0003677">
    <property type="term" value="F:DNA binding"/>
    <property type="evidence" value="ECO:0007669"/>
    <property type="project" value="UniProtKB-KW"/>
</dbReference>
<dbReference type="Pfam" id="PF01381">
    <property type="entry name" value="HTH_3"/>
    <property type="match status" value="1"/>
</dbReference>
<dbReference type="InterPro" id="IPR010982">
    <property type="entry name" value="Lambda_DNA-bd_dom_sf"/>
</dbReference>
<keyword evidence="1" id="KW-0238">DNA-binding</keyword>
<dbReference type="SMART" id="SM00530">
    <property type="entry name" value="HTH_XRE"/>
    <property type="match status" value="1"/>
</dbReference>
<dbReference type="InterPro" id="IPR001387">
    <property type="entry name" value="Cro/C1-type_HTH"/>
</dbReference>
<evidence type="ECO:0000313" key="6">
    <source>
        <dbReference type="Proteomes" id="UP000239710"/>
    </source>
</evidence>
<reference evidence="4 5" key="1">
    <citation type="submission" date="2016-06" db="EMBL/GenBank/DDBJ databases">
        <authorList>
            <person name="Kjaerup R.B."/>
            <person name="Dalgaard T.S."/>
            <person name="Juul-Madsen H.R."/>
        </authorList>
    </citation>
    <scope>NUCLEOTIDE SEQUENCE [LARGE SCALE GENOMIC DNA]</scope>
    <source>
        <strain evidence="4">LMG947</strain>
    </source>
</reference>
<dbReference type="CDD" id="cd00093">
    <property type="entry name" value="HTH_XRE"/>
    <property type="match status" value="1"/>
</dbReference>
<dbReference type="PANTHER" id="PTHR46558">
    <property type="entry name" value="TRACRIPTIONAL REGULATORY PROTEIN-RELATED-RELATED"/>
    <property type="match status" value="1"/>
</dbReference>
<dbReference type="PANTHER" id="PTHR46558:SF4">
    <property type="entry name" value="DNA-BIDING PHAGE PROTEIN"/>
    <property type="match status" value="1"/>
</dbReference>
<organism evidence="4 5">
    <name type="scientific">Xanthomonas bromi</name>
    <dbReference type="NCBI Taxonomy" id="56449"/>
    <lineage>
        <taxon>Bacteria</taxon>
        <taxon>Pseudomonadati</taxon>
        <taxon>Pseudomonadota</taxon>
        <taxon>Gammaproteobacteria</taxon>
        <taxon>Lysobacterales</taxon>
        <taxon>Lysobacteraceae</taxon>
        <taxon>Xanthomonas</taxon>
    </lineage>
</organism>
<dbReference type="Gene3D" id="1.10.260.40">
    <property type="entry name" value="lambda repressor-like DNA-binding domains"/>
    <property type="match status" value="1"/>
</dbReference>
<evidence type="ECO:0000256" key="1">
    <source>
        <dbReference type="ARBA" id="ARBA00023125"/>
    </source>
</evidence>
<reference evidence="3 6" key="2">
    <citation type="submission" date="2016-08" db="EMBL/GenBank/DDBJ databases">
        <title>Evolution of the type three secretion system and type three effector repertoires in Xanthomonas.</title>
        <authorList>
            <person name="Merda D."/>
            <person name="Briand M."/>
            <person name="Bosis E."/>
            <person name="Rousseau C."/>
            <person name="Portier P."/>
            <person name="Jacques M.-A."/>
            <person name="Fischer-Le Saux M."/>
        </authorList>
    </citation>
    <scope>NUCLEOTIDE SEQUENCE [LARGE SCALE GENOMIC DNA]</scope>
    <source>
        <strain evidence="3 6">CFBP1976</strain>
    </source>
</reference>
<evidence type="ECO:0000313" key="4">
    <source>
        <dbReference type="EMBL" id="SBV52871.1"/>
    </source>
</evidence>
<evidence type="ECO:0000313" key="5">
    <source>
        <dbReference type="Proteomes" id="UP000092503"/>
    </source>
</evidence>
<protein>
    <submittedName>
        <fullName evidence="3 4">Transcriptional regulator</fullName>
    </submittedName>
</protein>
<evidence type="ECO:0000259" key="2">
    <source>
        <dbReference type="PROSITE" id="PS50943"/>
    </source>
</evidence>
<sequence length="121" mass="13482">MEQIADRIRAARTLKGMSQQRLAVILGVHRATVAHWERDSGFTPTLDNLRELSRALDVRIDWLICGDVEQPTSSSDDISDQAHATPRSHLESRLLQLSKHLPMSFLGSIISMMESVAGYLG</sequence>
<dbReference type="EMBL" id="FLTX01000067">
    <property type="protein sequence ID" value="SBV52871.1"/>
    <property type="molecule type" value="Genomic_DNA"/>
</dbReference>
<dbReference type="STRING" id="56449.XBLMG947_3672"/>
<evidence type="ECO:0000313" key="3">
    <source>
        <dbReference type="EMBL" id="PPV05203.1"/>
    </source>
</evidence>
<dbReference type="EMBL" id="MDCE01000035">
    <property type="protein sequence ID" value="PPV05203.1"/>
    <property type="molecule type" value="Genomic_DNA"/>
</dbReference>
<name>A0A1C3NR65_9XANT</name>
<keyword evidence="6" id="KW-1185">Reference proteome</keyword>
<feature type="domain" description="HTH cro/C1-type" evidence="2">
    <location>
        <begin position="8"/>
        <end position="63"/>
    </location>
</feature>
<dbReference type="PROSITE" id="PS50943">
    <property type="entry name" value="HTH_CROC1"/>
    <property type="match status" value="1"/>
</dbReference>
<dbReference type="Proteomes" id="UP000239710">
    <property type="component" value="Unassembled WGS sequence"/>
</dbReference>
<dbReference type="AlphaFoldDB" id="A0A1C3NR65"/>
<accession>A0A1C3NR65</accession>
<dbReference type="SUPFAM" id="SSF47413">
    <property type="entry name" value="lambda repressor-like DNA-binding domains"/>
    <property type="match status" value="1"/>
</dbReference>
<proteinExistence type="predicted"/>
<dbReference type="Proteomes" id="UP000092503">
    <property type="component" value="Unassembled WGS sequence"/>
</dbReference>
<gene>
    <name evidence="4" type="ORF">XBLMG947_3672</name>
    <name evidence="3" type="ORF">XbrCFBP1976_18425</name>
</gene>
<dbReference type="OrthoDB" id="9772064at2"/>
<dbReference type="RefSeq" id="WP_065470027.1">
    <property type="nucleotide sequence ID" value="NZ_FLTX01000067.1"/>
</dbReference>